<dbReference type="GeneID" id="77100447"/>
<protein>
    <submittedName>
        <fullName evidence="1">Uncharacterized protein</fullName>
    </submittedName>
</protein>
<proteinExistence type="predicted"/>
<name>A0A336N5T9_AGGAP</name>
<sequence>MSNLATQLQDKLYKQRILGKMTTDNGYSTITESDIVFTNTNVK</sequence>
<accession>A0A336N5T9</accession>
<dbReference type="RefSeq" id="WP_005704017.1">
    <property type="nucleotide sequence ID" value="NZ_MAQF01000012.1"/>
</dbReference>
<reference evidence="1 2" key="1">
    <citation type="submission" date="2018-06" db="EMBL/GenBank/DDBJ databases">
        <authorList>
            <consortium name="Pathogen Informatics"/>
            <person name="Doyle S."/>
        </authorList>
    </citation>
    <scope>NUCLEOTIDE SEQUENCE [LARGE SCALE GENOMIC DNA]</scope>
    <source>
        <strain evidence="1 2">NCTC5908</strain>
    </source>
</reference>
<dbReference type="Proteomes" id="UP000253728">
    <property type="component" value="Unassembled WGS sequence"/>
</dbReference>
<evidence type="ECO:0000313" key="1">
    <source>
        <dbReference type="EMBL" id="SSY92998.1"/>
    </source>
</evidence>
<dbReference type="EMBL" id="UFSP01000001">
    <property type="protein sequence ID" value="SSY92998.1"/>
    <property type="molecule type" value="Genomic_DNA"/>
</dbReference>
<dbReference type="AlphaFoldDB" id="A0A336N5T9"/>
<organism evidence="1 2">
    <name type="scientific">Aggregatibacter aphrophilus</name>
    <name type="common">Haemophilus aphrophilus</name>
    <dbReference type="NCBI Taxonomy" id="732"/>
    <lineage>
        <taxon>Bacteria</taxon>
        <taxon>Pseudomonadati</taxon>
        <taxon>Pseudomonadota</taxon>
        <taxon>Gammaproteobacteria</taxon>
        <taxon>Pasteurellales</taxon>
        <taxon>Pasteurellaceae</taxon>
        <taxon>Aggregatibacter</taxon>
    </lineage>
</organism>
<evidence type="ECO:0000313" key="2">
    <source>
        <dbReference type="Proteomes" id="UP000253728"/>
    </source>
</evidence>
<gene>
    <name evidence="1" type="ORF">NCTC5908_00160</name>
</gene>